<organism evidence="1 2">
    <name type="scientific">Crepidotus variabilis</name>
    <dbReference type="NCBI Taxonomy" id="179855"/>
    <lineage>
        <taxon>Eukaryota</taxon>
        <taxon>Fungi</taxon>
        <taxon>Dikarya</taxon>
        <taxon>Basidiomycota</taxon>
        <taxon>Agaricomycotina</taxon>
        <taxon>Agaricomycetes</taxon>
        <taxon>Agaricomycetidae</taxon>
        <taxon>Agaricales</taxon>
        <taxon>Agaricineae</taxon>
        <taxon>Crepidotaceae</taxon>
        <taxon>Crepidotus</taxon>
    </lineage>
</organism>
<gene>
    <name evidence="1" type="ORF">CPB83DRAFT_863393</name>
</gene>
<dbReference type="AlphaFoldDB" id="A0A9P6E600"/>
<reference evidence="1" key="1">
    <citation type="submission" date="2020-11" db="EMBL/GenBank/DDBJ databases">
        <authorList>
            <consortium name="DOE Joint Genome Institute"/>
            <person name="Ahrendt S."/>
            <person name="Riley R."/>
            <person name="Andreopoulos W."/>
            <person name="Labutti K."/>
            <person name="Pangilinan J."/>
            <person name="Ruiz-Duenas F.J."/>
            <person name="Barrasa J.M."/>
            <person name="Sanchez-Garcia M."/>
            <person name="Camarero S."/>
            <person name="Miyauchi S."/>
            <person name="Serrano A."/>
            <person name="Linde D."/>
            <person name="Babiker R."/>
            <person name="Drula E."/>
            <person name="Ayuso-Fernandez I."/>
            <person name="Pacheco R."/>
            <person name="Padilla G."/>
            <person name="Ferreira P."/>
            <person name="Barriuso J."/>
            <person name="Kellner H."/>
            <person name="Castanera R."/>
            <person name="Alfaro M."/>
            <person name="Ramirez L."/>
            <person name="Pisabarro A.G."/>
            <person name="Kuo A."/>
            <person name="Tritt A."/>
            <person name="Lipzen A."/>
            <person name="He G."/>
            <person name="Yan M."/>
            <person name="Ng V."/>
            <person name="Cullen D."/>
            <person name="Martin F."/>
            <person name="Rosso M.-N."/>
            <person name="Henrissat B."/>
            <person name="Hibbett D."/>
            <person name="Martinez A.T."/>
            <person name="Grigoriev I.V."/>
        </authorList>
    </citation>
    <scope>NUCLEOTIDE SEQUENCE</scope>
    <source>
        <strain evidence="1">CBS 506.95</strain>
    </source>
</reference>
<dbReference type="Proteomes" id="UP000807306">
    <property type="component" value="Unassembled WGS sequence"/>
</dbReference>
<evidence type="ECO:0000313" key="2">
    <source>
        <dbReference type="Proteomes" id="UP000807306"/>
    </source>
</evidence>
<accession>A0A9P6E600</accession>
<evidence type="ECO:0000313" key="1">
    <source>
        <dbReference type="EMBL" id="KAF9523154.1"/>
    </source>
</evidence>
<dbReference type="EMBL" id="MU157924">
    <property type="protein sequence ID" value="KAF9523154.1"/>
    <property type="molecule type" value="Genomic_DNA"/>
</dbReference>
<name>A0A9P6E600_9AGAR</name>
<comment type="caution">
    <text evidence="1">The sequence shown here is derived from an EMBL/GenBank/DDBJ whole genome shotgun (WGS) entry which is preliminary data.</text>
</comment>
<proteinExistence type="predicted"/>
<sequence length="61" mass="7006">MTSLITTILLKRPKPQLYYPHTLQFLCTKSLLFLLHSRFTTAFLLGFYVDLKGLMVATISV</sequence>
<protein>
    <submittedName>
        <fullName evidence="1">Uncharacterized protein</fullName>
    </submittedName>
</protein>
<keyword evidence="2" id="KW-1185">Reference proteome</keyword>